<evidence type="ECO:0000313" key="2">
    <source>
        <dbReference type="Proteomes" id="UP000807306"/>
    </source>
</evidence>
<dbReference type="OrthoDB" id="549353at2759"/>
<dbReference type="AlphaFoldDB" id="A0A9P6JVF2"/>
<accession>A0A9P6JVF2</accession>
<evidence type="ECO:0000313" key="1">
    <source>
        <dbReference type="EMBL" id="KAF9533390.1"/>
    </source>
</evidence>
<sequence length="119" mass="13207">MIETGGVERDAWISLHPQWSSVMPSVNLPPTPISTLLRPGDFLVLVKVLQALRLEGNWGPLWSQVAPHITLSGIYEKTGIKTLDDYVKLAVKQGIVDIGGEGGTRWMRLLPDWHLRVTA</sequence>
<dbReference type="EMBL" id="MU157828">
    <property type="protein sequence ID" value="KAF9533390.1"/>
    <property type="molecule type" value="Genomic_DNA"/>
</dbReference>
<name>A0A9P6JVF2_9AGAR</name>
<proteinExistence type="predicted"/>
<reference evidence="1" key="1">
    <citation type="submission" date="2020-11" db="EMBL/GenBank/DDBJ databases">
        <authorList>
            <consortium name="DOE Joint Genome Institute"/>
            <person name="Ahrendt S."/>
            <person name="Riley R."/>
            <person name="Andreopoulos W."/>
            <person name="Labutti K."/>
            <person name="Pangilinan J."/>
            <person name="Ruiz-Duenas F.J."/>
            <person name="Barrasa J.M."/>
            <person name="Sanchez-Garcia M."/>
            <person name="Camarero S."/>
            <person name="Miyauchi S."/>
            <person name="Serrano A."/>
            <person name="Linde D."/>
            <person name="Babiker R."/>
            <person name="Drula E."/>
            <person name="Ayuso-Fernandez I."/>
            <person name="Pacheco R."/>
            <person name="Padilla G."/>
            <person name="Ferreira P."/>
            <person name="Barriuso J."/>
            <person name="Kellner H."/>
            <person name="Castanera R."/>
            <person name="Alfaro M."/>
            <person name="Ramirez L."/>
            <person name="Pisabarro A.G."/>
            <person name="Kuo A."/>
            <person name="Tritt A."/>
            <person name="Lipzen A."/>
            <person name="He G."/>
            <person name="Yan M."/>
            <person name="Ng V."/>
            <person name="Cullen D."/>
            <person name="Martin F."/>
            <person name="Rosso M.-N."/>
            <person name="Henrissat B."/>
            <person name="Hibbett D."/>
            <person name="Martinez A.T."/>
            <person name="Grigoriev I.V."/>
        </authorList>
    </citation>
    <scope>NUCLEOTIDE SEQUENCE</scope>
    <source>
        <strain evidence="1">CBS 506.95</strain>
    </source>
</reference>
<protein>
    <submittedName>
        <fullName evidence="1">Uncharacterized protein</fullName>
    </submittedName>
</protein>
<dbReference type="Proteomes" id="UP000807306">
    <property type="component" value="Unassembled WGS sequence"/>
</dbReference>
<comment type="caution">
    <text evidence="1">The sequence shown here is derived from an EMBL/GenBank/DDBJ whole genome shotgun (WGS) entry which is preliminary data.</text>
</comment>
<keyword evidence="2" id="KW-1185">Reference proteome</keyword>
<gene>
    <name evidence="1" type="ORF">CPB83DRAFT_845189</name>
</gene>
<organism evidence="1 2">
    <name type="scientific">Crepidotus variabilis</name>
    <dbReference type="NCBI Taxonomy" id="179855"/>
    <lineage>
        <taxon>Eukaryota</taxon>
        <taxon>Fungi</taxon>
        <taxon>Dikarya</taxon>
        <taxon>Basidiomycota</taxon>
        <taxon>Agaricomycotina</taxon>
        <taxon>Agaricomycetes</taxon>
        <taxon>Agaricomycetidae</taxon>
        <taxon>Agaricales</taxon>
        <taxon>Agaricineae</taxon>
        <taxon>Crepidotaceae</taxon>
        <taxon>Crepidotus</taxon>
    </lineage>
</organism>